<dbReference type="Gene3D" id="3.40.50.150">
    <property type="entry name" value="Vaccinia Virus protein VP39"/>
    <property type="match status" value="1"/>
</dbReference>
<gene>
    <name evidence="1" type="ORF">DXX99_01610</name>
</gene>
<dbReference type="OrthoDB" id="1653798at2"/>
<sequence>MELVVTTSYQPTPDQEEKARDWARWLGVEYVPRRRESLSKIAAACGARGVLVVRQEGPVLVGEGGEELFFHPGTALLRLRNLWQGKGDPLIEAMALAPGESVLDCTLGLGTEALVVSFFLGPSGRVVGVEKVPVIALLVREGLKVLASSSSPLAEAASRIEVVVADHLDYLRTLPEESFDVVYFDPFFQQPVKAAVNLAPLRRFGSREALRPEAVREALRVARRRVVLKERKGSAEFARLGFREIIAGRRARVAYGVIVKR</sequence>
<proteinExistence type="predicted"/>
<dbReference type="GO" id="GO:0008990">
    <property type="term" value="F:rRNA (guanine-N2-)-methyltransferase activity"/>
    <property type="evidence" value="ECO:0007669"/>
    <property type="project" value="InterPro"/>
</dbReference>
<dbReference type="RefSeq" id="WP_115791761.1">
    <property type="nucleotide sequence ID" value="NZ_QSLN01000001.1"/>
</dbReference>
<dbReference type="AlphaFoldDB" id="A0A3D8P804"/>
<evidence type="ECO:0000313" key="1">
    <source>
        <dbReference type="EMBL" id="RDV84768.1"/>
    </source>
</evidence>
<keyword evidence="2" id="KW-1185">Reference proteome</keyword>
<dbReference type="InterPro" id="IPR007536">
    <property type="entry name" value="16SrRNA_methylTrfase_J"/>
</dbReference>
<comment type="caution">
    <text evidence="1">The sequence shown here is derived from an EMBL/GenBank/DDBJ whole genome shotgun (WGS) entry which is preliminary data.</text>
</comment>
<dbReference type="InterPro" id="IPR029063">
    <property type="entry name" value="SAM-dependent_MTases_sf"/>
</dbReference>
<dbReference type="Pfam" id="PF04445">
    <property type="entry name" value="SAM_MT"/>
    <property type="match status" value="1"/>
</dbReference>
<dbReference type="PANTHER" id="PTHR36112:SF1">
    <property type="entry name" value="RIBOSOMAL RNA SMALL SUBUNIT METHYLTRANSFERASE J"/>
    <property type="match status" value="1"/>
</dbReference>
<reference evidence="1 2" key="1">
    <citation type="submission" date="2018-08" db="EMBL/GenBank/DDBJ databases">
        <title>Form III RuBisCO-mediated autotrophy in Thermodesulfobium bacteria.</title>
        <authorList>
            <person name="Toshchakov S.V."/>
            <person name="Kublanov I.V."/>
            <person name="Frolov E."/>
            <person name="Bonch-Osmolovskaya E.A."/>
            <person name="Tourova T.P."/>
            <person name="Chernych N.A."/>
            <person name="Lebedinsky A.V."/>
        </authorList>
    </citation>
    <scope>NUCLEOTIDE SEQUENCE [LARGE SCALE GENOMIC DNA]</scope>
    <source>
        <strain evidence="1 2">SR</strain>
    </source>
</reference>
<dbReference type="SUPFAM" id="SSF53335">
    <property type="entry name" value="S-adenosyl-L-methionine-dependent methyltransferases"/>
    <property type="match status" value="1"/>
</dbReference>
<dbReference type="CDD" id="cd02440">
    <property type="entry name" value="AdoMet_MTases"/>
    <property type="match status" value="1"/>
</dbReference>
<accession>A0A3D8P804</accession>
<name>A0A3D8P804_9THEO</name>
<dbReference type="Proteomes" id="UP000256329">
    <property type="component" value="Unassembled WGS sequence"/>
</dbReference>
<evidence type="ECO:0000313" key="2">
    <source>
        <dbReference type="Proteomes" id="UP000256329"/>
    </source>
</evidence>
<evidence type="ECO:0008006" key="3">
    <source>
        <dbReference type="Google" id="ProtNLM"/>
    </source>
</evidence>
<protein>
    <recommendedName>
        <fullName evidence="3">SAM-dependent methyltransferase</fullName>
    </recommendedName>
</protein>
<dbReference type="EMBL" id="QSLN01000001">
    <property type="protein sequence ID" value="RDV84768.1"/>
    <property type="molecule type" value="Genomic_DNA"/>
</dbReference>
<dbReference type="PANTHER" id="PTHR36112">
    <property type="entry name" value="RIBOSOMAL RNA SMALL SUBUNIT METHYLTRANSFERASE J"/>
    <property type="match status" value="1"/>
</dbReference>
<organism evidence="1 2">
    <name type="scientific">Ammonifex thiophilus</name>
    <dbReference type="NCBI Taxonomy" id="444093"/>
    <lineage>
        <taxon>Bacteria</taxon>
        <taxon>Bacillati</taxon>
        <taxon>Bacillota</taxon>
        <taxon>Clostridia</taxon>
        <taxon>Thermoanaerobacterales</taxon>
        <taxon>Thermoanaerobacteraceae</taxon>
        <taxon>Ammonifex</taxon>
    </lineage>
</organism>